<evidence type="ECO:0000313" key="3">
    <source>
        <dbReference type="EMBL" id="RGV78752.1"/>
    </source>
</evidence>
<evidence type="ECO:0000313" key="5">
    <source>
        <dbReference type="Proteomes" id="UP000283975"/>
    </source>
</evidence>
<proteinExistence type="predicted"/>
<sequence>MRRSVKSLMALAMAVSVSASMAVLSGCGAASGSKARDNAGAANAQTGTAAVNQTGSGAEAGTDTNTDTSTDTGTGSGTGGNSSSGEKTVIEYWHCNAETQGGLVVDELVKQFNESNDHIQVVAKYNPDMYKGLMQNLQAEAAAGNSPALVQIGWAFLDYFSNNFSYVSPQEAIDRFDKEDAGFLQDKFLPNVLELAVNSQGSQVGIPYSLSNPVLYINKDILREAGLAEDGPATWQEVSEFAKTIKEKTGKYGFYMQEPADFWAQQGLIESSGAKMLTTNAEGKKEASFATEDGIEAMQLIADMVKDQTALHISWEEGCQSFIDGNCAMLYTTIARRASVQKGAQFDVATVKSPLWKDKERMVPAGGCFLAITAQGDDQIEAAWEFEKFLYSVESMAAWTEGTGYVPPRKDVAGAENGLKTFLAENKMMNAAIQQMDGVVPWTAFPGDAGLQAEQMLLDMRDQILGGQVTAEQGMKAAQDAINQLLAVQ</sequence>
<dbReference type="InterPro" id="IPR050490">
    <property type="entry name" value="Bact_solute-bd_prot1"/>
</dbReference>
<dbReference type="EMBL" id="QSHZ01000035">
    <property type="protein sequence ID" value="RHC50827.1"/>
    <property type="molecule type" value="Genomic_DNA"/>
</dbReference>
<dbReference type="RefSeq" id="WP_002571671.1">
    <property type="nucleotide sequence ID" value="NZ_CAUHGS010000001.1"/>
</dbReference>
<dbReference type="Proteomes" id="UP000284543">
    <property type="component" value="Unassembled WGS sequence"/>
</dbReference>
<name>A0A412ZEY5_9FIRM</name>
<reference evidence="5 6" key="1">
    <citation type="submission" date="2018-08" db="EMBL/GenBank/DDBJ databases">
        <title>A genome reference for cultivated species of the human gut microbiota.</title>
        <authorList>
            <person name="Zou Y."/>
            <person name="Xue W."/>
            <person name="Luo G."/>
        </authorList>
    </citation>
    <scope>NUCLEOTIDE SEQUENCE [LARGE SCALE GENOMIC DNA]</scope>
    <source>
        <strain evidence="3 6">AF14-18</strain>
        <strain evidence="4 5">AM35-14</strain>
    </source>
</reference>
<dbReference type="PROSITE" id="PS51257">
    <property type="entry name" value="PROKAR_LIPOPROTEIN"/>
    <property type="match status" value="1"/>
</dbReference>
<evidence type="ECO:0000313" key="6">
    <source>
        <dbReference type="Proteomes" id="UP000284543"/>
    </source>
</evidence>
<dbReference type="AlphaFoldDB" id="A0A412ZEY5"/>
<organism evidence="3 6">
    <name type="scientific">Enterocloster bolteae</name>
    <dbReference type="NCBI Taxonomy" id="208479"/>
    <lineage>
        <taxon>Bacteria</taxon>
        <taxon>Bacillati</taxon>
        <taxon>Bacillota</taxon>
        <taxon>Clostridia</taxon>
        <taxon>Lachnospirales</taxon>
        <taxon>Lachnospiraceae</taxon>
        <taxon>Enterocloster</taxon>
    </lineage>
</organism>
<dbReference type="PANTHER" id="PTHR43649">
    <property type="entry name" value="ARABINOSE-BINDING PROTEIN-RELATED"/>
    <property type="match status" value="1"/>
</dbReference>
<gene>
    <name evidence="4" type="ORF">DW839_25230</name>
    <name evidence="3" type="ORF">DWW02_03195</name>
</gene>
<dbReference type="PANTHER" id="PTHR43649:SF12">
    <property type="entry name" value="DIACETYLCHITOBIOSE BINDING PROTEIN DASA"/>
    <property type="match status" value="1"/>
</dbReference>
<evidence type="ECO:0000256" key="1">
    <source>
        <dbReference type="SAM" id="MobiDB-lite"/>
    </source>
</evidence>
<feature type="region of interest" description="Disordered" evidence="1">
    <location>
        <begin position="44"/>
        <end position="84"/>
    </location>
</feature>
<comment type="caution">
    <text evidence="3">The sequence shown here is derived from an EMBL/GenBank/DDBJ whole genome shotgun (WGS) entry which is preliminary data.</text>
</comment>
<dbReference type="SUPFAM" id="SSF53850">
    <property type="entry name" value="Periplasmic binding protein-like II"/>
    <property type="match status" value="1"/>
</dbReference>
<feature type="compositionally biased region" description="Low complexity" evidence="1">
    <location>
        <begin position="44"/>
        <end position="73"/>
    </location>
</feature>
<dbReference type="Gene3D" id="3.40.190.10">
    <property type="entry name" value="Periplasmic binding protein-like II"/>
    <property type="match status" value="2"/>
</dbReference>
<dbReference type="EMBL" id="QRZM01000001">
    <property type="protein sequence ID" value="RGV78752.1"/>
    <property type="molecule type" value="Genomic_DNA"/>
</dbReference>
<dbReference type="CDD" id="cd14748">
    <property type="entry name" value="PBP2_UgpB"/>
    <property type="match status" value="1"/>
</dbReference>
<dbReference type="Pfam" id="PF13416">
    <property type="entry name" value="SBP_bac_8"/>
    <property type="match status" value="1"/>
</dbReference>
<dbReference type="Proteomes" id="UP000283975">
    <property type="component" value="Unassembled WGS sequence"/>
</dbReference>
<evidence type="ECO:0000313" key="4">
    <source>
        <dbReference type="EMBL" id="RHC50827.1"/>
    </source>
</evidence>
<accession>A0A412ZEY5</accession>
<feature type="chain" id="PRO_5044397672" evidence="2">
    <location>
        <begin position="22"/>
        <end position="489"/>
    </location>
</feature>
<evidence type="ECO:0000256" key="2">
    <source>
        <dbReference type="SAM" id="SignalP"/>
    </source>
</evidence>
<dbReference type="InterPro" id="IPR006059">
    <property type="entry name" value="SBP"/>
</dbReference>
<protein>
    <submittedName>
        <fullName evidence="3">ABC transporter substrate-binding protein</fullName>
    </submittedName>
</protein>
<feature type="signal peptide" evidence="2">
    <location>
        <begin position="1"/>
        <end position="21"/>
    </location>
</feature>
<keyword evidence="2" id="KW-0732">Signal</keyword>